<reference evidence="2 3" key="1">
    <citation type="journal article" date="1999" name="Proc. Jpn. Acad.">
        <title>Determination of the complete genomic DNA sequence of Thermoplasma volvanium GSS1.</title>
        <authorList>
            <person name="Kawashima T."/>
            <person name="Yamamoto Y."/>
            <person name="Aramaki H."/>
            <person name="Nunoshiba T."/>
            <person name="Kawamoto T."/>
            <person name="Watanabe K."/>
            <person name="Yamazaki M."/>
            <person name="Kanehori K."/>
            <person name="Amano N."/>
            <person name="Ohya Y."/>
            <person name="Makino K."/>
            <person name="Suzuki M."/>
        </authorList>
    </citation>
    <scope>NUCLEOTIDE SEQUENCE [LARGE SCALE GENOMIC DNA]</scope>
    <source>
        <strain evidence="3">ATCC 51530 / DSM 4299 / JCM 9571 / NBRC 15438 / GSS1</strain>
    </source>
</reference>
<dbReference type="STRING" id="273116.gene:9381732"/>
<accession>Q97A70</accession>
<reference evidence="2 3" key="2">
    <citation type="journal article" date="2000" name="Proc. Natl. Acad. Sci. U.S.A.">
        <title>Archaeal adaptation to higher temperatures revealed by genomic sequence of Thermoplasma volcanium.</title>
        <authorList>
            <person name="Kawashima T."/>
            <person name="Amano N."/>
            <person name="Koike H."/>
            <person name="Makino S."/>
            <person name="Higuchi S."/>
            <person name="Kawashima-Ohya Y."/>
            <person name="Watanabe K."/>
            <person name="Yamazaki M."/>
            <person name="Kanehori K."/>
            <person name="Kawamoto T."/>
            <person name="Nunoshiba T."/>
            <person name="Yamamoto Y."/>
            <person name="Aramaki H."/>
            <person name="Makino K."/>
            <person name="Suzuki M."/>
        </authorList>
    </citation>
    <scope>NUCLEOTIDE SEQUENCE [LARGE SCALE GENOMIC DNA]</scope>
    <source>
        <strain evidence="3">ATCC 51530 / DSM 4299 / JCM 9571 / NBRC 15438 / GSS1</strain>
    </source>
</reference>
<dbReference type="PaxDb" id="273116-14325157"/>
<sequence length="112" mass="13234">MNICRGQASLAYIKDIFAYCPTNEKSSQHHANALTKTCRCKIRLCKSIRHNENNEIVKLRAFFSNEKAMHNNFGRCVKYRRLRLICVACGIMLRLGLVMYWRLMLFKYKTPR</sequence>
<proteinExistence type="predicted"/>
<organism evidence="2 3">
    <name type="scientific">Thermoplasma volcanium (strain ATCC 51530 / DSM 4299 / JCM 9571 / NBRC 15438 / GSS1)</name>
    <dbReference type="NCBI Taxonomy" id="273116"/>
    <lineage>
        <taxon>Archaea</taxon>
        <taxon>Methanobacteriati</taxon>
        <taxon>Thermoplasmatota</taxon>
        <taxon>Thermoplasmata</taxon>
        <taxon>Thermoplasmatales</taxon>
        <taxon>Thermoplasmataceae</taxon>
        <taxon>Thermoplasma</taxon>
    </lineage>
</organism>
<evidence type="ECO:0000313" key="2">
    <source>
        <dbReference type="EMBL" id="BAB60082.1"/>
    </source>
</evidence>
<evidence type="ECO:0000256" key="1">
    <source>
        <dbReference type="SAM" id="Phobius"/>
    </source>
</evidence>
<protein>
    <submittedName>
        <fullName evidence="2">Uncharacterized protein</fullName>
    </submittedName>
</protein>
<name>Q97A70_THEVO</name>
<feature type="transmembrane region" description="Helical" evidence="1">
    <location>
        <begin position="82"/>
        <end position="103"/>
    </location>
</feature>
<keyword evidence="1" id="KW-0472">Membrane</keyword>
<gene>
    <name evidence="2" type="ORF">TVG0967781</name>
</gene>
<dbReference type="Proteomes" id="UP000001017">
    <property type="component" value="Chromosome"/>
</dbReference>
<dbReference type="KEGG" id="tvo:TVG0967781"/>
<keyword evidence="1" id="KW-0812">Transmembrane</keyword>
<evidence type="ECO:0000313" key="3">
    <source>
        <dbReference type="Proteomes" id="UP000001017"/>
    </source>
</evidence>
<keyword evidence="3" id="KW-1185">Reference proteome</keyword>
<keyword evidence="1" id="KW-1133">Transmembrane helix</keyword>
<dbReference type="EMBL" id="BA000011">
    <property type="protein sequence ID" value="BAB60082.1"/>
    <property type="molecule type" value="Genomic_DNA"/>
</dbReference>
<dbReference type="HOGENOM" id="CLU_2140343_0_0_2"/>
<dbReference type="AlphaFoldDB" id="Q97A70"/>